<keyword evidence="5" id="KW-1185">Reference proteome</keyword>
<reference evidence="4 5" key="1">
    <citation type="submission" date="2018-03" db="EMBL/GenBank/DDBJ databases">
        <title>Genomic Encyclopedia of Archaeal and Bacterial Type Strains, Phase II (KMG-II): from individual species to whole genera.</title>
        <authorList>
            <person name="Goeker M."/>
        </authorList>
    </citation>
    <scope>NUCLEOTIDE SEQUENCE [LARGE SCALE GENOMIC DNA]</scope>
    <source>
        <strain evidence="4 5">DSM 45348</strain>
    </source>
</reference>
<dbReference type="SUPFAM" id="SSF55811">
    <property type="entry name" value="Nudix"/>
    <property type="match status" value="1"/>
</dbReference>
<protein>
    <submittedName>
        <fullName evidence="4">NUDIX domain-containing protein</fullName>
    </submittedName>
</protein>
<evidence type="ECO:0000313" key="5">
    <source>
        <dbReference type="Proteomes" id="UP000239209"/>
    </source>
</evidence>
<evidence type="ECO:0000259" key="3">
    <source>
        <dbReference type="PROSITE" id="PS51462"/>
    </source>
</evidence>
<dbReference type="Proteomes" id="UP000239209">
    <property type="component" value="Unassembled WGS sequence"/>
</dbReference>
<organism evidence="4 5">
    <name type="scientific">Pseudosporangium ferrugineum</name>
    <dbReference type="NCBI Taxonomy" id="439699"/>
    <lineage>
        <taxon>Bacteria</taxon>
        <taxon>Bacillati</taxon>
        <taxon>Actinomycetota</taxon>
        <taxon>Actinomycetes</taxon>
        <taxon>Micromonosporales</taxon>
        <taxon>Micromonosporaceae</taxon>
        <taxon>Pseudosporangium</taxon>
    </lineage>
</organism>
<dbReference type="Gene3D" id="3.90.79.10">
    <property type="entry name" value="Nucleoside Triphosphate Pyrophosphohydrolase"/>
    <property type="match status" value="1"/>
</dbReference>
<name>A0A2T0R777_9ACTN</name>
<dbReference type="GO" id="GO:0016787">
    <property type="term" value="F:hydrolase activity"/>
    <property type="evidence" value="ECO:0007669"/>
    <property type="project" value="UniProtKB-KW"/>
</dbReference>
<dbReference type="PANTHER" id="PTHR43046:SF14">
    <property type="entry name" value="MUTT_NUDIX FAMILY PROTEIN"/>
    <property type="match status" value="1"/>
</dbReference>
<dbReference type="Pfam" id="PF00293">
    <property type="entry name" value="NUDIX"/>
    <property type="match status" value="1"/>
</dbReference>
<dbReference type="EMBL" id="PVZG01000057">
    <property type="protein sequence ID" value="PRY17012.1"/>
    <property type="molecule type" value="Genomic_DNA"/>
</dbReference>
<dbReference type="PROSITE" id="PS51462">
    <property type="entry name" value="NUDIX"/>
    <property type="match status" value="1"/>
</dbReference>
<comment type="cofactor">
    <cofactor evidence="1">
        <name>Mg(2+)</name>
        <dbReference type="ChEBI" id="CHEBI:18420"/>
    </cofactor>
</comment>
<comment type="caution">
    <text evidence="4">The sequence shown here is derived from an EMBL/GenBank/DDBJ whole genome shotgun (WGS) entry which is preliminary data.</text>
</comment>
<evidence type="ECO:0000313" key="4">
    <source>
        <dbReference type="EMBL" id="PRY17012.1"/>
    </source>
</evidence>
<proteinExistence type="predicted"/>
<dbReference type="InterPro" id="IPR015797">
    <property type="entry name" value="NUDIX_hydrolase-like_dom_sf"/>
</dbReference>
<dbReference type="PANTHER" id="PTHR43046">
    <property type="entry name" value="GDP-MANNOSE MANNOSYL HYDROLASE"/>
    <property type="match status" value="1"/>
</dbReference>
<dbReference type="RefSeq" id="WP_211304058.1">
    <property type="nucleotide sequence ID" value="NZ_PVZG01000057.1"/>
</dbReference>
<evidence type="ECO:0000256" key="1">
    <source>
        <dbReference type="ARBA" id="ARBA00001946"/>
    </source>
</evidence>
<feature type="domain" description="Nudix hydrolase" evidence="3">
    <location>
        <begin position="95"/>
        <end position="222"/>
    </location>
</feature>
<dbReference type="InterPro" id="IPR000086">
    <property type="entry name" value="NUDIX_hydrolase_dom"/>
</dbReference>
<accession>A0A2T0R777</accession>
<evidence type="ECO:0000256" key="2">
    <source>
        <dbReference type="ARBA" id="ARBA00022801"/>
    </source>
</evidence>
<keyword evidence="2" id="KW-0378">Hydrolase</keyword>
<dbReference type="AlphaFoldDB" id="A0A2T0R777"/>
<sequence length="225" mass="24710">MNQPARHTVIDQWTGRHATALQAALRMSQDEMAALIGVAKRTIASWSERPDIVIRPELQRALDTAYQRADEPAKLRFARQLKAEDDAEAKAAGGAVALSVAIAVVVNETEVLLVCRRDADPSGIDWQFPAGIVKPGANPATVATRETLAETGVHCVVRDELGSRLHPLSGVNASYFLCDYLAGEVENRDVVENTSALWAPREDVTRFIPQQRIYPPVLRALESYE</sequence>
<dbReference type="CDD" id="cd02883">
    <property type="entry name" value="NUDIX_Hydrolase"/>
    <property type="match status" value="1"/>
</dbReference>
<gene>
    <name evidence="4" type="ORF">CLV70_1578</name>
</gene>